<dbReference type="AlphaFoldDB" id="A0A2S5T4L2"/>
<proteinExistence type="predicted"/>
<comment type="caution">
    <text evidence="9">The sequence shown here is derived from an EMBL/GenBank/DDBJ whole genome shotgun (WGS) entry which is preliminary data.</text>
</comment>
<dbReference type="OrthoDB" id="9799990at2"/>
<keyword evidence="4" id="KW-0997">Cell inner membrane</keyword>
<evidence type="ECO:0000256" key="7">
    <source>
        <dbReference type="ARBA" id="ARBA00023136"/>
    </source>
</evidence>
<feature type="transmembrane region" description="Helical" evidence="8">
    <location>
        <begin position="272"/>
        <end position="300"/>
    </location>
</feature>
<dbReference type="EMBL" id="PSNY01000008">
    <property type="protein sequence ID" value="PPE69930.1"/>
    <property type="molecule type" value="Genomic_DNA"/>
</dbReference>
<evidence type="ECO:0000256" key="6">
    <source>
        <dbReference type="ARBA" id="ARBA00022989"/>
    </source>
</evidence>
<evidence type="ECO:0000256" key="8">
    <source>
        <dbReference type="SAM" id="Phobius"/>
    </source>
</evidence>
<dbReference type="Proteomes" id="UP000239406">
    <property type="component" value="Unassembled WGS sequence"/>
</dbReference>
<evidence type="ECO:0000313" key="10">
    <source>
        <dbReference type="EMBL" id="TCP02764.1"/>
    </source>
</evidence>
<feature type="transmembrane region" description="Helical" evidence="8">
    <location>
        <begin position="180"/>
        <end position="202"/>
    </location>
</feature>
<keyword evidence="11" id="KW-1185">Reference proteome</keyword>
<sequence>MSSTSALPSASPAPAPARLGSWFKRLGNIDFALNNILLLALILLCAVFAVQSPVFFTWSNAEIILTNNAAIGVLVAAMTLLAIAGHVDLSVGSNIALSSMIAALCMTEWECSAPVAIAAGIGTGALAGAANGVMCALLRFNPIIVTLGMLGILRGATLLINNTEVYGLGDAFNTLGNGAFLGVPVLLWIVVACFAASALFISLTTWGRYIYAIGINAHAAFLAALPVRALPFALYVITGAAAGLAGVMLAARVDGSSPGSMGLQMELQALTIILLGGVAFAGGRGRMTGVIIAWIFLGVLSNGLTLLNVTPFVQLVASGLALVFAAALDTLGTVIAPRLEQRRRALEQQRAQAARA</sequence>
<name>A0A2S5T4L2_9BURK</name>
<dbReference type="PANTHER" id="PTHR32196">
    <property type="entry name" value="ABC TRANSPORTER PERMEASE PROTEIN YPHD-RELATED-RELATED"/>
    <property type="match status" value="1"/>
</dbReference>
<dbReference type="CDD" id="cd06579">
    <property type="entry name" value="TM_PBP1_transp_AraH_like"/>
    <property type="match status" value="1"/>
</dbReference>
<dbReference type="PANTHER" id="PTHR32196:SF21">
    <property type="entry name" value="ABC TRANSPORTER PERMEASE PROTEIN YPHD-RELATED"/>
    <property type="match status" value="1"/>
</dbReference>
<keyword evidence="2" id="KW-0813">Transport</keyword>
<feature type="transmembrane region" description="Helical" evidence="8">
    <location>
        <begin position="115"/>
        <end position="138"/>
    </location>
</feature>
<evidence type="ECO:0000256" key="1">
    <source>
        <dbReference type="ARBA" id="ARBA00004651"/>
    </source>
</evidence>
<comment type="subcellular location">
    <subcellularLocation>
        <location evidence="1">Cell membrane</location>
        <topology evidence="1">Multi-pass membrane protein</topology>
    </subcellularLocation>
</comment>
<evidence type="ECO:0000313" key="11">
    <source>
        <dbReference type="Proteomes" id="UP000239406"/>
    </source>
</evidence>
<organism evidence="9 11">
    <name type="scientific">Caldimonas thermodepolymerans</name>
    <dbReference type="NCBI Taxonomy" id="215580"/>
    <lineage>
        <taxon>Bacteria</taxon>
        <taxon>Pseudomonadati</taxon>
        <taxon>Pseudomonadota</taxon>
        <taxon>Betaproteobacteria</taxon>
        <taxon>Burkholderiales</taxon>
        <taxon>Sphaerotilaceae</taxon>
        <taxon>Caldimonas</taxon>
    </lineage>
</organism>
<dbReference type="InterPro" id="IPR001851">
    <property type="entry name" value="ABC_transp_permease"/>
</dbReference>
<keyword evidence="3" id="KW-1003">Cell membrane</keyword>
<dbReference type="GO" id="GO:0022857">
    <property type="term" value="F:transmembrane transporter activity"/>
    <property type="evidence" value="ECO:0007669"/>
    <property type="project" value="InterPro"/>
</dbReference>
<reference evidence="10 12" key="2">
    <citation type="submission" date="2019-03" db="EMBL/GenBank/DDBJ databases">
        <title>Genomic Encyclopedia of Type Strains, Phase IV (KMG-IV): sequencing the most valuable type-strain genomes for metagenomic binning, comparative biology and taxonomic classification.</title>
        <authorList>
            <person name="Goeker M."/>
        </authorList>
    </citation>
    <scope>NUCLEOTIDE SEQUENCE [LARGE SCALE GENOMIC DNA]</scope>
    <source>
        <strain evidence="10 12">DSM 15264</strain>
    </source>
</reference>
<reference evidence="9 11" key="1">
    <citation type="submission" date="2018-02" db="EMBL/GenBank/DDBJ databases">
        <title>Reclassifiation of [Polyangium] brachysporum DSM 7029 as Guopingzhaonella breviflexa gen. nov., sp. nov., a member of the family Comamonadaceae.</title>
        <authorList>
            <person name="Tang B."/>
        </authorList>
    </citation>
    <scope>NUCLEOTIDE SEQUENCE [LARGE SCALE GENOMIC DNA]</scope>
    <source>
        <strain evidence="9 11">DSM 15344</strain>
    </source>
</reference>
<evidence type="ECO:0000256" key="2">
    <source>
        <dbReference type="ARBA" id="ARBA00022448"/>
    </source>
</evidence>
<keyword evidence="7 8" id="KW-0472">Membrane</keyword>
<dbReference type="GO" id="GO:0005886">
    <property type="term" value="C:plasma membrane"/>
    <property type="evidence" value="ECO:0007669"/>
    <property type="project" value="UniProtKB-SubCell"/>
</dbReference>
<feature type="transmembrane region" description="Helical" evidence="8">
    <location>
        <begin position="31"/>
        <end position="51"/>
    </location>
</feature>
<keyword evidence="6 8" id="KW-1133">Transmembrane helix</keyword>
<evidence type="ECO:0000256" key="5">
    <source>
        <dbReference type="ARBA" id="ARBA00022692"/>
    </source>
</evidence>
<accession>A0A2S5T4L2</accession>
<evidence type="ECO:0000256" key="3">
    <source>
        <dbReference type="ARBA" id="ARBA00022475"/>
    </source>
</evidence>
<evidence type="ECO:0000313" key="9">
    <source>
        <dbReference type="EMBL" id="PPE69930.1"/>
    </source>
</evidence>
<feature type="transmembrane region" description="Helical" evidence="8">
    <location>
        <begin position="143"/>
        <end position="160"/>
    </location>
</feature>
<evidence type="ECO:0000313" key="12">
    <source>
        <dbReference type="Proteomes" id="UP000294772"/>
    </source>
</evidence>
<feature type="transmembrane region" description="Helical" evidence="8">
    <location>
        <begin position="312"/>
        <end position="336"/>
    </location>
</feature>
<dbReference type="Pfam" id="PF02653">
    <property type="entry name" value="BPD_transp_2"/>
    <property type="match status" value="1"/>
</dbReference>
<evidence type="ECO:0000256" key="4">
    <source>
        <dbReference type="ARBA" id="ARBA00022519"/>
    </source>
</evidence>
<dbReference type="Proteomes" id="UP000294772">
    <property type="component" value="Unassembled WGS sequence"/>
</dbReference>
<dbReference type="EMBL" id="SLXF01000015">
    <property type="protein sequence ID" value="TCP02764.1"/>
    <property type="molecule type" value="Genomic_DNA"/>
</dbReference>
<feature type="transmembrane region" description="Helical" evidence="8">
    <location>
        <begin position="63"/>
        <end position="84"/>
    </location>
</feature>
<gene>
    <name evidence="9" type="ORF">C1702_08650</name>
    <name evidence="10" type="ORF">EV676_11518</name>
</gene>
<protein>
    <submittedName>
        <fullName evidence="9">ABC transporter permease</fullName>
    </submittedName>
    <submittedName>
        <fullName evidence="10">Ribose transport system permease protein/putative xylitol transport system permease protein</fullName>
    </submittedName>
</protein>
<keyword evidence="5 8" id="KW-0812">Transmembrane</keyword>
<feature type="transmembrane region" description="Helical" evidence="8">
    <location>
        <begin position="232"/>
        <end position="251"/>
    </location>
</feature>
<dbReference type="RefSeq" id="WP_104357297.1">
    <property type="nucleotide sequence ID" value="NZ_CALFFA010000061.1"/>
</dbReference>